<sequence>MSYGYGAPGGYGTGAGYGGGGPPPQPGYPGAPQSGYPGAPQAGYPGAPQAGYPGAPPPAGYPGAPPQPGYGYGYGVDPQVVAWFQAVDADRSGQISAMELRQALTNSNYSHFNEEACRLMIGMFDKDMNGTINLNEFQQLWTYMNQWKGTFDRFDSNRSGSIEANELCNAFNELGYRVSMQFSQLVCTKYDTQGRRALTLDSFIQACVLLKMLTDSFRQRDTSMTGTVQMSYEDFMCMAMWNKP</sequence>
<feature type="domain" description="EF-hand" evidence="7">
    <location>
        <begin position="75"/>
        <end position="110"/>
    </location>
</feature>
<dbReference type="InterPro" id="IPR018247">
    <property type="entry name" value="EF_Hand_1_Ca_BS"/>
</dbReference>
<dbReference type="GO" id="GO:0005737">
    <property type="term" value="C:cytoplasm"/>
    <property type="evidence" value="ECO:0007669"/>
    <property type="project" value="UniProtKB-SubCell"/>
</dbReference>
<reference evidence="8" key="1">
    <citation type="submission" date="2020-06" db="EMBL/GenBank/DDBJ databases">
        <title>Draft genome of Bugula neritina, a colonial animal packing powerful symbionts and potential medicines.</title>
        <authorList>
            <person name="Rayko M."/>
        </authorList>
    </citation>
    <scope>NUCLEOTIDE SEQUENCE [LARGE SCALE GENOMIC DNA]</scope>
    <source>
        <strain evidence="8">Kwan_BN1</strain>
    </source>
</reference>
<keyword evidence="3" id="KW-0479">Metal-binding</keyword>
<feature type="domain" description="EF-hand" evidence="7">
    <location>
        <begin position="142"/>
        <end position="177"/>
    </location>
</feature>
<dbReference type="InterPro" id="IPR011992">
    <property type="entry name" value="EF-hand-dom_pair"/>
</dbReference>
<dbReference type="PROSITE" id="PS00018">
    <property type="entry name" value="EF_HAND_1"/>
    <property type="match status" value="2"/>
</dbReference>
<dbReference type="PROSITE" id="PS50222">
    <property type="entry name" value="EF_HAND_2"/>
    <property type="match status" value="2"/>
</dbReference>
<feature type="compositionally biased region" description="Pro residues" evidence="6">
    <location>
        <begin position="54"/>
        <end position="64"/>
    </location>
</feature>
<dbReference type="PANTHER" id="PTHR46212">
    <property type="entry name" value="PEFLIN"/>
    <property type="match status" value="1"/>
</dbReference>
<evidence type="ECO:0000313" key="8">
    <source>
        <dbReference type="EMBL" id="KAF6027632.1"/>
    </source>
</evidence>
<dbReference type="InterPro" id="IPR002048">
    <property type="entry name" value="EF_hand_dom"/>
</dbReference>
<keyword evidence="9" id="KW-1185">Reference proteome</keyword>
<gene>
    <name evidence="8" type="ORF">EB796_014062</name>
</gene>
<evidence type="ECO:0000313" key="9">
    <source>
        <dbReference type="Proteomes" id="UP000593567"/>
    </source>
</evidence>
<evidence type="ECO:0000256" key="3">
    <source>
        <dbReference type="ARBA" id="ARBA00022723"/>
    </source>
</evidence>
<protein>
    <submittedName>
        <fullName evidence="8">PEF1</fullName>
    </submittedName>
</protein>
<keyword evidence="2" id="KW-0963">Cytoplasm</keyword>
<dbReference type="GO" id="GO:0005509">
    <property type="term" value="F:calcium ion binding"/>
    <property type="evidence" value="ECO:0007669"/>
    <property type="project" value="InterPro"/>
</dbReference>
<dbReference type="EMBL" id="VXIV02002058">
    <property type="protein sequence ID" value="KAF6027632.1"/>
    <property type="molecule type" value="Genomic_DNA"/>
</dbReference>
<dbReference type="InterPro" id="IPR051426">
    <property type="entry name" value="Peflin/Sorcin_CaBP"/>
</dbReference>
<comment type="subcellular location">
    <subcellularLocation>
        <location evidence="1">Cytoplasm</location>
    </subcellularLocation>
</comment>
<evidence type="ECO:0000256" key="1">
    <source>
        <dbReference type="ARBA" id="ARBA00004496"/>
    </source>
</evidence>
<dbReference type="Gene3D" id="1.10.238.10">
    <property type="entry name" value="EF-hand"/>
    <property type="match status" value="1"/>
</dbReference>
<accession>A0A7J7JMR0</accession>
<keyword evidence="5" id="KW-0106">Calcium</keyword>
<evidence type="ECO:0000256" key="6">
    <source>
        <dbReference type="SAM" id="MobiDB-lite"/>
    </source>
</evidence>
<comment type="caution">
    <text evidence="8">The sequence shown here is derived from an EMBL/GenBank/DDBJ whole genome shotgun (WGS) entry which is preliminary data.</text>
</comment>
<evidence type="ECO:0000256" key="2">
    <source>
        <dbReference type="ARBA" id="ARBA00022490"/>
    </source>
</evidence>
<dbReference type="Pfam" id="PF13405">
    <property type="entry name" value="EF-hand_6"/>
    <property type="match status" value="1"/>
</dbReference>
<dbReference type="SUPFAM" id="SSF47473">
    <property type="entry name" value="EF-hand"/>
    <property type="match status" value="1"/>
</dbReference>
<feature type="region of interest" description="Disordered" evidence="6">
    <location>
        <begin position="12"/>
        <end position="64"/>
    </location>
</feature>
<feature type="compositionally biased region" description="Low complexity" evidence="6">
    <location>
        <begin position="30"/>
        <end position="53"/>
    </location>
</feature>
<keyword evidence="4" id="KW-0677">Repeat</keyword>
<dbReference type="SMART" id="SM00054">
    <property type="entry name" value="EFh"/>
    <property type="match status" value="3"/>
</dbReference>
<dbReference type="PANTHER" id="PTHR46212:SF3">
    <property type="entry name" value="GH27120P"/>
    <property type="match status" value="1"/>
</dbReference>
<name>A0A7J7JMR0_BUGNE</name>
<evidence type="ECO:0000259" key="7">
    <source>
        <dbReference type="PROSITE" id="PS50222"/>
    </source>
</evidence>
<evidence type="ECO:0000256" key="5">
    <source>
        <dbReference type="ARBA" id="ARBA00022837"/>
    </source>
</evidence>
<proteinExistence type="predicted"/>
<evidence type="ECO:0000256" key="4">
    <source>
        <dbReference type="ARBA" id="ARBA00022737"/>
    </source>
</evidence>
<dbReference type="OrthoDB" id="186625at2759"/>
<dbReference type="GO" id="GO:0048306">
    <property type="term" value="F:calcium-dependent protein binding"/>
    <property type="evidence" value="ECO:0007669"/>
    <property type="project" value="UniProtKB-ARBA"/>
</dbReference>
<organism evidence="8 9">
    <name type="scientific">Bugula neritina</name>
    <name type="common">Brown bryozoan</name>
    <name type="synonym">Sertularia neritina</name>
    <dbReference type="NCBI Taxonomy" id="10212"/>
    <lineage>
        <taxon>Eukaryota</taxon>
        <taxon>Metazoa</taxon>
        <taxon>Spiralia</taxon>
        <taxon>Lophotrochozoa</taxon>
        <taxon>Bryozoa</taxon>
        <taxon>Gymnolaemata</taxon>
        <taxon>Cheilostomatida</taxon>
        <taxon>Flustrina</taxon>
        <taxon>Buguloidea</taxon>
        <taxon>Bugulidae</taxon>
        <taxon>Bugula</taxon>
    </lineage>
</organism>
<dbReference type="CDD" id="cd16184">
    <property type="entry name" value="EFh_PEF_peflin"/>
    <property type="match status" value="1"/>
</dbReference>
<dbReference type="AlphaFoldDB" id="A0A7J7JMR0"/>
<dbReference type="Proteomes" id="UP000593567">
    <property type="component" value="Unassembled WGS sequence"/>
</dbReference>
<dbReference type="Pfam" id="PF13499">
    <property type="entry name" value="EF-hand_7"/>
    <property type="match status" value="1"/>
</dbReference>